<sequence>MPLNRLQHLITTLPEKLLAIPEVEFSHKPTSDKWSKKEIIGHLIDSATNNQHRFVRAQFEDAPKITYQQDNWVASSRYNEMEGKHVIAFWQMYNRHLIEVVKRIPEADMQRECNNGGENNVTLAWLIEDYIKHMEHHLKQMGIEIKI</sequence>
<organism evidence="2 3">
    <name type="scientific">Flavobacterium album</name>
    <dbReference type="NCBI Taxonomy" id="2175091"/>
    <lineage>
        <taxon>Bacteria</taxon>
        <taxon>Pseudomonadati</taxon>
        <taxon>Bacteroidota</taxon>
        <taxon>Flavobacteriia</taxon>
        <taxon>Flavobacteriales</taxon>
        <taxon>Flavobacteriaceae</taxon>
        <taxon>Flavobacterium</taxon>
    </lineage>
</organism>
<dbReference type="SUPFAM" id="SSF109854">
    <property type="entry name" value="DinB/YfiT-like putative metalloenzymes"/>
    <property type="match status" value="1"/>
</dbReference>
<dbReference type="Proteomes" id="UP000244929">
    <property type="component" value="Chromosome"/>
</dbReference>
<dbReference type="KEGG" id="falb:HYN59_12730"/>
<accession>A0A2S1QZV3</accession>
<dbReference type="Gene3D" id="1.20.120.450">
    <property type="entry name" value="dinb family like domain"/>
    <property type="match status" value="1"/>
</dbReference>
<gene>
    <name evidence="2" type="ORF">HYN59_12730</name>
</gene>
<proteinExistence type="predicted"/>
<protein>
    <submittedName>
        <fullName evidence="2">DinB family protein</fullName>
    </submittedName>
</protein>
<keyword evidence="3" id="KW-1185">Reference proteome</keyword>
<evidence type="ECO:0000313" key="2">
    <source>
        <dbReference type="EMBL" id="AWH85916.1"/>
    </source>
</evidence>
<dbReference type="OrthoDB" id="9793216at2"/>
<dbReference type="InterPro" id="IPR034660">
    <property type="entry name" value="DinB/YfiT-like"/>
</dbReference>
<dbReference type="Pfam" id="PF12867">
    <property type="entry name" value="DinB_2"/>
    <property type="match status" value="1"/>
</dbReference>
<evidence type="ECO:0000313" key="3">
    <source>
        <dbReference type="Proteomes" id="UP000244929"/>
    </source>
</evidence>
<dbReference type="InterPro" id="IPR024775">
    <property type="entry name" value="DinB-like"/>
</dbReference>
<evidence type="ECO:0000259" key="1">
    <source>
        <dbReference type="Pfam" id="PF12867"/>
    </source>
</evidence>
<name>A0A2S1QZV3_9FLAO</name>
<dbReference type="RefSeq" id="WP_108778618.1">
    <property type="nucleotide sequence ID" value="NZ_CP029186.1"/>
</dbReference>
<feature type="domain" description="DinB-like" evidence="1">
    <location>
        <begin position="18"/>
        <end position="141"/>
    </location>
</feature>
<dbReference type="EMBL" id="CP029186">
    <property type="protein sequence ID" value="AWH85916.1"/>
    <property type="molecule type" value="Genomic_DNA"/>
</dbReference>
<dbReference type="AlphaFoldDB" id="A0A2S1QZV3"/>
<reference evidence="2 3" key="1">
    <citation type="submission" date="2018-04" db="EMBL/GenBank/DDBJ databases">
        <title>Genome sequencing of Flavobacterium sp. HYN0059.</title>
        <authorList>
            <person name="Yi H."/>
            <person name="Baek C."/>
        </authorList>
    </citation>
    <scope>NUCLEOTIDE SEQUENCE [LARGE SCALE GENOMIC DNA]</scope>
    <source>
        <strain evidence="2 3">HYN0059</strain>
    </source>
</reference>